<protein>
    <submittedName>
        <fullName evidence="2">Uncharacterized protein</fullName>
    </submittedName>
</protein>
<feature type="compositionally biased region" description="Low complexity" evidence="1">
    <location>
        <begin position="42"/>
        <end position="54"/>
    </location>
</feature>
<evidence type="ECO:0000313" key="3">
    <source>
        <dbReference type="Proteomes" id="UP000578531"/>
    </source>
</evidence>
<evidence type="ECO:0000313" key="2">
    <source>
        <dbReference type="EMBL" id="KAF6234767.1"/>
    </source>
</evidence>
<dbReference type="EMBL" id="JACCJC010000028">
    <property type="protein sequence ID" value="KAF6234767.1"/>
    <property type="molecule type" value="Genomic_DNA"/>
</dbReference>
<organism evidence="2 3">
    <name type="scientific">Letharia columbiana</name>
    <dbReference type="NCBI Taxonomy" id="112416"/>
    <lineage>
        <taxon>Eukaryota</taxon>
        <taxon>Fungi</taxon>
        <taxon>Dikarya</taxon>
        <taxon>Ascomycota</taxon>
        <taxon>Pezizomycotina</taxon>
        <taxon>Lecanoromycetes</taxon>
        <taxon>OSLEUM clade</taxon>
        <taxon>Lecanoromycetidae</taxon>
        <taxon>Lecanorales</taxon>
        <taxon>Lecanorineae</taxon>
        <taxon>Parmeliaceae</taxon>
        <taxon>Letharia</taxon>
    </lineage>
</organism>
<name>A0A8H6FU77_9LECA</name>
<reference evidence="2 3" key="1">
    <citation type="journal article" date="2020" name="Genomics">
        <title>Complete, high-quality genomes from long-read metagenomic sequencing of two wolf lichen thalli reveals enigmatic genome architecture.</title>
        <authorList>
            <person name="McKenzie S.K."/>
            <person name="Walston R.F."/>
            <person name="Allen J.L."/>
        </authorList>
    </citation>
    <scope>NUCLEOTIDE SEQUENCE [LARGE SCALE GENOMIC DNA]</scope>
    <source>
        <strain evidence="2">WasteWater2</strain>
    </source>
</reference>
<sequence>MHHPSETYYDVPASTALSFCGPPATGGILCFQQTSNEMMCSSVSSSDGSLLPPSEAHPAPAVTGLHMPQAGSALVAMWQATPGTFPWELNIFYQTVSGDIIQNADATGTWVNSTLPVR</sequence>
<dbReference type="Proteomes" id="UP000578531">
    <property type="component" value="Unassembled WGS sequence"/>
</dbReference>
<dbReference type="GeneID" id="59288644"/>
<keyword evidence="3" id="KW-1185">Reference proteome</keyword>
<proteinExistence type="predicted"/>
<accession>A0A8H6FU77</accession>
<gene>
    <name evidence="2" type="ORF">HO173_006987</name>
</gene>
<dbReference type="AlphaFoldDB" id="A0A8H6FU77"/>
<dbReference type="RefSeq" id="XP_037164156.1">
    <property type="nucleotide sequence ID" value="XM_037308892.1"/>
</dbReference>
<comment type="caution">
    <text evidence="2">The sequence shown here is derived from an EMBL/GenBank/DDBJ whole genome shotgun (WGS) entry which is preliminary data.</text>
</comment>
<evidence type="ECO:0000256" key="1">
    <source>
        <dbReference type="SAM" id="MobiDB-lite"/>
    </source>
</evidence>
<feature type="region of interest" description="Disordered" evidence="1">
    <location>
        <begin position="42"/>
        <end position="61"/>
    </location>
</feature>